<evidence type="ECO:0000256" key="5">
    <source>
        <dbReference type="ARBA" id="ARBA00023002"/>
    </source>
</evidence>
<dbReference type="InterPro" id="IPR001128">
    <property type="entry name" value="Cyt_P450"/>
</dbReference>
<dbReference type="KEGG" id="zju:107433700"/>
<evidence type="ECO:0000256" key="6">
    <source>
        <dbReference type="ARBA" id="ARBA00023004"/>
    </source>
</evidence>
<dbReference type="GO" id="GO:0005506">
    <property type="term" value="F:iron ion binding"/>
    <property type="evidence" value="ECO:0007669"/>
    <property type="project" value="InterPro"/>
</dbReference>
<evidence type="ECO:0000313" key="12">
    <source>
        <dbReference type="RefSeq" id="XP_015900508.1"/>
    </source>
</evidence>
<dbReference type="GO" id="GO:0016020">
    <property type="term" value="C:membrane"/>
    <property type="evidence" value="ECO:0007669"/>
    <property type="project" value="UniProtKB-SubCell"/>
</dbReference>
<dbReference type="Pfam" id="PF00067">
    <property type="entry name" value="p450"/>
    <property type="match status" value="1"/>
</dbReference>
<keyword evidence="5 10" id="KW-0560">Oxidoreductase</keyword>
<dbReference type="PRINTS" id="PR00463">
    <property type="entry name" value="EP450I"/>
</dbReference>
<keyword evidence="6 9" id="KW-0408">Iron</keyword>
<dbReference type="RefSeq" id="XP_015900508.1">
    <property type="nucleotide sequence ID" value="XM_016045022.4"/>
</dbReference>
<dbReference type="PANTHER" id="PTHR47947:SF3">
    <property type="entry name" value="CYTOCHROME P450 81D1-LIKE"/>
    <property type="match status" value="1"/>
</dbReference>
<evidence type="ECO:0000256" key="3">
    <source>
        <dbReference type="ARBA" id="ARBA00022617"/>
    </source>
</evidence>
<name>A0A6P3ZX69_ZIZJJ</name>
<comment type="similarity">
    <text evidence="2 10">Belongs to the cytochrome P450 family.</text>
</comment>
<organism evidence="11 12">
    <name type="scientific">Ziziphus jujuba</name>
    <name type="common">Chinese jujube</name>
    <name type="synonym">Ziziphus sativa</name>
    <dbReference type="NCBI Taxonomy" id="326968"/>
    <lineage>
        <taxon>Eukaryota</taxon>
        <taxon>Viridiplantae</taxon>
        <taxon>Streptophyta</taxon>
        <taxon>Embryophyta</taxon>
        <taxon>Tracheophyta</taxon>
        <taxon>Spermatophyta</taxon>
        <taxon>Magnoliopsida</taxon>
        <taxon>eudicotyledons</taxon>
        <taxon>Gunneridae</taxon>
        <taxon>Pentapetalae</taxon>
        <taxon>rosids</taxon>
        <taxon>fabids</taxon>
        <taxon>Rosales</taxon>
        <taxon>Rhamnaceae</taxon>
        <taxon>Paliureae</taxon>
        <taxon>Ziziphus</taxon>
    </lineage>
</organism>
<keyword evidence="4 9" id="KW-0479">Metal-binding</keyword>
<proteinExistence type="inferred from homology"/>
<feature type="binding site" description="axial binding residue" evidence="9">
    <location>
        <position position="439"/>
    </location>
    <ligand>
        <name>heme</name>
        <dbReference type="ChEBI" id="CHEBI:30413"/>
    </ligand>
    <ligandPart>
        <name>Fe</name>
        <dbReference type="ChEBI" id="CHEBI:18248"/>
    </ligandPart>
</feature>
<keyword evidence="11" id="KW-1185">Reference proteome</keyword>
<dbReference type="GO" id="GO:0016705">
    <property type="term" value="F:oxidoreductase activity, acting on paired donors, with incorporation or reduction of molecular oxygen"/>
    <property type="evidence" value="ECO:0007669"/>
    <property type="project" value="InterPro"/>
</dbReference>
<dbReference type="PROSITE" id="PS00086">
    <property type="entry name" value="CYTOCHROME_P450"/>
    <property type="match status" value="1"/>
</dbReference>
<comment type="cofactor">
    <cofactor evidence="9">
        <name>heme</name>
        <dbReference type="ChEBI" id="CHEBI:30413"/>
    </cofactor>
</comment>
<dbReference type="InterPro" id="IPR017972">
    <property type="entry name" value="Cyt_P450_CS"/>
</dbReference>
<dbReference type="GO" id="GO:0004497">
    <property type="term" value="F:monooxygenase activity"/>
    <property type="evidence" value="ECO:0007669"/>
    <property type="project" value="UniProtKB-KW"/>
</dbReference>
<dbReference type="GO" id="GO:0020037">
    <property type="term" value="F:heme binding"/>
    <property type="evidence" value="ECO:0007669"/>
    <property type="project" value="InterPro"/>
</dbReference>
<evidence type="ECO:0000256" key="4">
    <source>
        <dbReference type="ARBA" id="ARBA00022723"/>
    </source>
</evidence>
<keyword evidence="3 9" id="KW-0349">Heme</keyword>
<dbReference type="InterPro" id="IPR002401">
    <property type="entry name" value="Cyt_P450_E_grp-I"/>
</dbReference>
<dbReference type="InterPro" id="IPR050651">
    <property type="entry name" value="Plant_Cytochrome_P450_Monoox"/>
</dbReference>
<evidence type="ECO:0000313" key="11">
    <source>
        <dbReference type="Proteomes" id="UP001652623"/>
    </source>
</evidence>
<evidence type="ECO:0000256" key="10">
    <source>
        <dbReference type="RuleBase" id="RU000461"/>
    </source>
</evidence>
<dbReference type="GeneID" id="107433700"/>
<evidence type="ECO:0000256" key="8">
    <source>
        <dbReference type="ARBA" id="ARBA00023136"/>
    </source>
</evidence>
<evidence type="ECO:0000256" key="2">
    <source>
        <dbReference type="ARBA" id="ARBA00010617"/>
    </source>
</evidence>
<comment type="subcellular location">
    <subcellularLocation>
        <location evidence="1">Membrane</location>
    </subcellularLocation>
</comment>
<evidence type="ECO:0000256" key="7">
    <source>
        <dbReference type="ARBA" id="ARBA00023033"/>
    </source>
</evidence>
<dbReference type="AlphaFoldDB" id="A0A6P3ZX69"/>
<reference evidence="12" key="1">
    <citation type="submission" date="2025-08" db="UniProtKB">
        <authorList>
            <consortium name="RefSeq"/>
        </authorList>
    </citation>
    <scope>IDENTIFICATION</scope>
    <source>
        <tissue evidence="12">Seedling</tissue>
    </source>
</reference>
<gene>
    <name evidence="12" type="primary">LOC107433700</name>
</gene>
<sequence>MASLFFYIPVVLAVYLFTKHLLHKLQNLPPTPFSLPIFGHLYLFKRPLHRTLSKISHRYGPIVFLRFGSRPVILVSSLSVAEECFSKNDIIFANRPRLLIGKCLGYNFTTVAWSPYGDHWRNLRRISSLELLSAHRIQTLSSLHLEEVKSLICGLLNRQDDIVDMRTAFSEFTLNLMMRMISGKRYYGDNVSDLEEAKRFRHIQKETFRLSASTLGDYLQFMRWFGNFKRWEKSMMELQRERDGFMQSLIEEHKNQMKSGTCSTSKEGKKTLIEVLLKLQETEPEYYKDELVRGLMLSMLIGGTDTTSHTMEWSLSLLINHPHVLKKAQAEIDKQVGHNRLVDESDLTQLPYLQSIINESLRMYPVAPLLVPHEASEKCVVGGFDIPAGTTLFVNAWAIQNDPNIWEDPESFKPERFGSGAKNGLKLNLMPFGSGRRGCPGENLARRIMGLVLGSLIQCFDWERPGAEMVDLTEGIGFSLPKAHPLLAKCRPRPNISSFLSKIGNNVA</sequence>
<dbReference type="FunFam" id="1.10.630.10:FF:000023">
    <property type="entry name" value="Cytochrome P450 family protein"/>
    <property type="match status" value="1"/>
</dbReference>
<dbReference type="PANTHER" id="PTHR47947">
    <property type="entry name" value="CYTOCHROME P450 82C3-RELATED"/>
    <property type="match status" value="1"/>
</dbReference>
<evidence type="ECO:0000256" key="9">
    <source>
        <dbReference type="PIRSR" id="PIRSR602401-1"/>
    </source>
</evidence>
<dbReference type="CDD" id="cd20653">
    <property type="entry name" value="CYP81"/>
    <property type="match status" value="1"/>
</dbReference>
<evidence type="ECO:0000256" key="1">
    <source>
        <dbReference type="ARBA" id="ARBA00004370"/>
    </source>
</evidence>
<keyword evidence="8" id="KW-0472">Membrane</keyword>
<protein>
    <submittedName>
        <fullName evidence="12">Cytochrome P450 81E8</fullName>
    </submittedName>
</protein>
<accession>A0A6P3ZX69</accession>
<dbReference type="PRINTS" id="PR00385">
    <property type="entry name" value="P450"/>
</dbReference>
<dbReference type="InterPro" id="IPR036396">
    <property type="entry name" value="Cyt_P450_sf"/>
</dbReference>
<keyword evidence="7 10" id="KW-0503">Monooxygenase</keyword>
<dbReference type="SUPFAM" id="SSF48264">
    <property type="entry name" value="Cytochrome P450"/>
    <property type="match status" value="1"/>
</dbReference>
<dbReference type="Proteomes" id="UP001652623">
    <property type="component" value="Chromosome 5"/>
</dbReference>
<dbReference type="Gene3D" id="1.10.630.10">
    <property type="entry name" value="Cytochrome P450"/>
    <property type="match status" value="1"/>
</dbReference>